<dbReference type="Proteomes" id="UP000315010">
    <property type="component" value="Unassembled WGS sequence"/>
</dbReference>
<evidence type="ECO:0000313" key="4">
    <source>
        <dbReference type="EMBL" id="TWT81185.1"/>
    </source>
</evidence>
<dbReference type="InterPro" id="IPR051266">
    <property type="entry name" value="CLCR"/>
</dbReference>
<keyword evidence="5" id="KW-1185">Reference proteome</keyword>
<dbReference type="SUPFAM" id="SSF53300">
    <property type="entry name" value="vWA-like"/>
    <property type="match status" value="1"/>
</dbReference>
<dbReference type="InterPro" id="IPR036465">
    <property type="entry name" value="vWFA_dom_sf"/>
</dbReference>
<comment type="caution">
    <text evidence="4">The sequence shown here is derived from an EMBL/GenBank/DDBJ whole genome shotgun (WGS) entry which is preliminary data.</text>
</comment>
<dbReference type="CDD" id="cd00198">
    <property type="entry name" value="vWFA"/>
    <property type="match status" value="1"/>
</dbReference>
<organism evidence="4 5">
    <name type="scientific">Novipirellula herctigrandis</name>
    <dbReference type="NCBI Taxonomy" id="2527986"/>
    <lineage>
        <taxon>Bacteria</taxon>
        <taxon>Pseudomonadati</taxon>
        <taxon>Planctomycetota</taxon>
        <taxon>Planctomycetia</taxon>
        <taxon>Pirellulales</taxon>
        <taxon>Pirellulaceae</taxon>
        <taxon>Novipirellula</taxon>
    </lineage>
</organism>
<gene>
    <name evidence="4" type="ORF">CA13_26330</name>
</gene>
<feature type="region of interest" description="Disordered" evidence="1">
    <location>
        <begin position="194"/>
        <end position="218"/>
    </location>
</feature>
<dbReference type="PANTHER" id="PTHR10579:SF43">
    <property type="entry name" value="ZINC FINGER (C3HC4-TYPE RING FINGER) FAMILY PROTEIN"/>
    <property type="match status" value="1"/>
</dbReference>
<accession>A0A5C5Z1Q3</accession>
<dbReference type="PANTHER" id="PTHR10579">
    <property type="entry name" value="CALCIUM-ACTIVATED CHLORIDE CHANNEL REGULATOR"/>
    <property type="match status" value="1"/>
</dbReference>
<feature type="domain" description="VWFA" evidence="3">
    <location>
        <begin position="180"/>
        <end position="380"/>
    </location>
</feature>
<dbReference type="EMBL" id="SJPJ01000001">
    <property type="protein sequence ID" value="TWT81185.1"/>
    <property type="molecule type" value="Genomic_DNA"/>
</dbReference>
<name>A0A5C5Z1Q3_9BACT</name>
<dbReference type="SMART" id="SM00327">
    <property type="entry name" value="VWA"/>
    <property type="match status" value="1"/>
</dbReference>
<evidence type="ECO:0000256" key="1">
    <source>
        <dbReference type="SAM" id="MobiDB-lite"/>
    </source>
</evidence>
<dbReference type="InterPro" id="IPR002035">
    <property type="entry name" value="VWF_A"/>
</dbReference>
<keyword evidence="2" id="KW-0472">Membrane</keyword>
<evidence type="ECO:0000256" key="2">
    <source>
        <dbReference type="SAM" id="Phobius"/>
    </source>
</evidence>
<dbReference type="PROSITE" id="PS50234">
    <property type="entry name" value="VWFA"/>
    <property type="match status" value="1"/>
</dbReference>
<feature type="transmembrane region" description="Helical" evidence="2">
    <location>
        <begin position="39"/>
        <end position="61"/>
    </location>
</feature>
<keyword evidence="2" id="KW-0812">Transmembrane</keyword>
<reference evidence="4 5" key="1">
    <citation type="submission" date="2019-02" db="EMBL/GenBank/DDBJ databases">
        <title>Deep-cultivation of Planctomycetes and their phenomic and genomic characterization uncovers novel biology.</title>
        <authorList>
            <person name="Wiegand S."/>
            <person name="Jogler M."/>
            <person name="Boedeker C."/>
            <person name="Pinto D."/>
            <person name="Vollmers J."/>
            <person name="Rivas-Marin E."/>
            <person name="Kohn T."/>
            <person name="Peeters S.H."/>
            <person name="Heuer A."/>
            <person name="Rast P."/>
            <person name="Oberbeckmann S."/>
            <person name="Bunk B."/>
            <person name="Jeske O."/>
            <person name="Meyerdierks A."/>
            <person name="Storesund J.E."/>
            <person name="Kallscheuer N."/>
            <person name="Luecker S."/>
            <person name="Lage O.M."/>
            <person name="Pohl T."/>
            <person name="Merkel B.J."/>
            <person name="Hornburger P."/>
            <person name="Mueller R.-W."/>
            <person name="Bruemmer F."/>
            <person name="Labrenz M."/>
            <person name="Spormann A.M."/>
            <person name="Op Den Camp H."/>
            <person name="Overmann J."/>
            <person name="Amann R."/>
            <person name="Jetten M.S.M."/>
            <person name="Mascher T."/>
            <person name="Medema M.H."/>
            <person name="Devos D.P."/>
            <person name="Kaster A.-K."/>
            <person name="Ovreas L."/>
            <person name="Rohde M."/>
            <person name="Galperin M.Y."/>
            <person name="Jogler C."/>
        </authorList>
    </citation>
    <scope>NUCLEOTIDE SEQUENCE [LARGE SCALE GENOMIC DNA]</scope>
    <source>
        <strain evidence="4 5">CA13</strain>
    </source>
</reference>
<dbReference type="Pfam" id="PF13400">
    <property type="entry name" value="Tad"/>
    <property type="match status" value="1"/>
</dbReference>
<dbReference type="AlphaFoldDB" id="A0A5C5Z1Q3"/>
<evidence type="ECO:0000313" key="5">
    <source>
        <dbReference type="Proteomes" id="UP000315010"/>
    </source>
</evidence>
<proteinExistence type="predicted"/>
<keyword evidence="2" id="KW-1133">Transmembrane helix</keyword>
<protein>
    <submittedName>
        <fullName evidence="4">von Willebrand factor type A domain protein</fullName>
    </submittedName>
</protein>
<sequence>MRMRSAYPCSVVKTDLRLVGPRFEMICLRRQSARTGATMALLVFMLPVILCIASYVINLAYMETARTELQISTDVATRAAGRMLAVTGDQDQAIAAADRFLQMNPYSNREISVGGTDIVFGVSTRTDETQRYVFAPGENPNAVSLRSFGEDDVEMIFPTLGVQTYFRPIKQAICTQIELDISIVLDRSGSMAYASDEISGGDPPQSAPPGWSSGDPVPPNARWLDTIAAVQEFLNIMQTSSHDERVSLCTYSTKSATDVKLTDDYASITAEMQDHSLKFDGGYTNIGAGILEGAAALSDKKLARPWASRILILMSDGIHNTGTEPIPASQQAANEKIMIFTVTFSDEAEQSKMAEVASNGGGKHYHAADSAQLAEAFRDIAKSLPTLITF</sequence>
<dbReference type="Gene3D" id="3.40.50.410">
    <property type="entry name" value="von Willebrand factor, type A domain"/>
    <property type="match status" value="1"/>
</dbReference>
<evidence type="ECO:0000259" key="3">
    <source>
        <dbReference type="PROSITE" id="PS50234"/>
    </source>
</evidence>
<dbReference type="Pfam" id="PF00092">
    <property type="entry name" value="VWA"/>
    <property type="match status" value="1"/>
</dbReference>
<dbReference type="InterPro" id="IPR028087">
    <property type="entry name" value="Tad_N"/>
</dbReference>